<gene>
    <name evidence="4" type="primary">nlhH_5</name>
    <name evidence="4" type="ORF">Poly51_29660</name>
</gene>
<comment type="caution">
    <text evidence="4">The sequence shown here is derived from an EMBL/GenBank/DDBJ whole genome shotgun (WGS) entry which is preliminary data.</text>
</comment>
<dbReference type="Proteomes" id="UP000318288">
    <property type="component" value="Unassembled WGS sequence"/>
</dbReference>
<name>A0A5C6F751_9BACT</name>
<dbReference type="PANTHER" id="PTHR48081:SF13">
    <property type="entry name" value="ALPHA_BETA HYDROLASE"/>
    <property type="match status" value="1"/>
</dbReference>
<dbReference type="Gene3D" id="3.40.50.1820">
    <property type="entry name" value="alpha/beta hydrolase"/>
    <property type="match status" value="1"/>
</dbReference>
<keyword evidence="2" id="KW-0732">Signal</keyword>
<dbReference type="InterPro" id="IPR049492">
    <property type="entry name" value="BD-FAE-like_dom"/>
</dbReference>
<evidence type="ECO:0000313" key="4">
    <source>
        <dbReference type="EMBL" id="TWU57045.1"/>
    </source>
</evidence>
<organism evidence="4 5">
    <name type="scientific">Rubripirellula tenax</name>
    <dbReference type="NCBI Taxonomy" id="2528015"/>
    <lineage>
        <taxon>Bacteria</taxon>
        <taxon>Pseudomonadati</taxon>
        <taxon>Planctomycetota</taxon>
        <taxon>Planctomycetia</taxon>
        <taxon>Pirellulales</taxon>
        <taxon>Pirellulaceae</taxon>
        <taxon>Rubripirellula</taxon>
    </lineage>
</organism>
<feature type="chain" id="PRO_5023061471" evidence="2">
    <location>
        <begin position="17"/>
        <end position="295"/>
    </location>
</feature>
<reference evidence="4 5" key="1">
    <citation type="submission" date="2019-02" db="EMBL/GenBank/DDBJ databases">
        <title>Deep-cultivation of Planctomycetes and their phenomic and genomic characterization uncovers novel biology.</title>
        <authorList>
            <person name="Wiegand S."/>
            <person name="Jogler M."/>
            <person name="Boedeker C."/>
            <person name="Pinto D."/>
            <person name="Vollmers J."/>
            <person name="Rivas-Marin E."/>
            <person name="Kohn T."/>
            <person name="Peeters S.H."/>
            <person name="Heuer A."/>
            <person name="Rast P."/>
            <person name="Oberbeckmann S."/>
            <person name="Bunk B."/>
            <person name="Jeske O."/>
            <person name="Meyerdierks A."/>
            <person name="Storesund J.E."/>
            <person name="Kallscheuer N."/>
            <person name="Luecker S."/>
            <person name="Lage O.M."/>
            <person name="Pohl T."/>
            <person name="Merkel B.J."/>
            <person name="Hornburger P."/>
            <person name="Mueller R.-W."/>
            <person name="Bruemmer F."/>
            <person name="Labrenz M."/>
            <person name="Spormann A.M."/>
            <person name="Op Den Camp H."/>
            <person name="Overmann J."/>
            <person name="Amann R."/>
            <person name="Jetten M.S.M."/>
            <person name="Mascher T."/>
            <person name="Medema M.H."/>
            <person name="Devos D.P."/>
            <person name="Kaster A.-K."/>
            <person name="Ovreas L."/>
            <person name="Rohde M."/>
            <person name="Galperin M.Y."/>
            <person name="Jogler C."/>
        </authorList>
    </citation>
    <scope>NUCLEOTIDE SEQUENCE [LARGE SCALE GENOMIC DNA]</scope>
    <source>
        <strain evidence="4 5">Poly51</strain>
    </source>
</reference>
<keyword evidence="5" id="KW-1185">Reference proteome</keyword>
<feature type="signal peptide" evidence="2">
    <location>
        <begin position="1"/>
        <end position="16"/>
    </location>
</feature>
<dbReference type="AlphaFoldDB" id="A0A5C6F751"/>
<sequence precursor="true">MLLSATLALASRIAVADEAALPAAPNRPIESTADQRYCDNDGKAGLCDVLSPTGPPPAEGYPAIIVVHGGGWMSGDKWTVEGYAKLLAKQGFVVINMNYRLAPAFKFPSQVDDVRAAMLWVKSSAKRWSIDLSRLGVFGYSAGGHLTALVASLADEPIERQTAASDWPASDERWKDLPKIRAICVGGPPCDFRTLPVDNTTLAYFLGGSRREKPGTYVAASPTAHASPDDPVTQIIHGDNDIIVPIKTSKEFHAAQIAAGVDSRMQVMPGQGHMLTFLNPKTSEKVVEFFCDVLK</sequence>
<evidence type="ECO:0000313" key="5">
    <source>
        <dbReference type="Proteomes" id="UP000318288"/>
    </source>
</evidence>
<dbReference type="EMBL" id="SJPW01000003">
    <property type="protein sequence ID" value="TWU57045.1"/>
    <property type="molecule type" value="Genomic_DNA"/>
</dbReference>
<accession>A0A5C6F751</accession>
<dbReference type="EC" id="3.1.1.1" evidence="4"/>
<evidence type="ECO:0000259" key="3">
    <source>
        <dbReference type="Pfam" id="PF20434"/>
    </source>
</evidence>
<dbReference type="SUPFAM" id="SSF53474">
    <property type="entry name" value="alpha/beta-Hydrolases"/>
    <property type="match status" value="1"/>
</dbReference>
<dbReference type="InterPro" id="IPR029058">
    <property type="entry name" value="AB_hydrolase_fold"/>
</dbReference>
<protein>
    <submittedName>
        <fullName evidence="4">Carboxylesterase NlhH</fullName>
        <ecNumber evidence="4">3.1.1.1</ecNumber>
    </submittedName>
</protein>
<feature type="domain" description="BD-FAE-like" evidence="3">
    <location>
        <begin position="59"/>
        <end position="254"/>
    </location>
</feature>
<dbReference type="InterPro" id="IPR050300">
    <property type="entry name" value="GDXG_lipolytic_enzyme"/>
</dbReference>
<evidence type="ECO:0000256" key="1">
    <source>
        <dbReference type="ARBA" id="ARBA00022801"/>
    </source>
</evidence>
<dbReference type="Pfam" id="PF20434">
    <property type="entry name" value="BD-FAE"/>
    <property type="match status" value="1"/>
</dbReference>
<evidence type="ECO:0000256" key="2">
    <source>
        <dbReference type="SAM" id="SignalP"/>
    </source>
</evidence>
<keyword evidence="1 4" id="KW-0378">Hydrolase</keyword>
<dbReference type="RefSeq" id="WP_186775546.1">
    <property type="nucleotide sequence ID" value="NZ_SJPW01000003.1"/>
</dbReference>
<dbReference type="GO" id="GO:0106435">
    <property type="term" value="F:carboxylesterase activity"/>
    <property type="evidence" value="ECO:0007669"/>
    <property type="project" value="UniProtKB-EC"/>
</dbReference>
<dbReference type="PANTHER" id="PTHR48081">
    <property type="entry name" value="AB HYDROLASE SUPERFAMILY PROTEIN C4A8.06C"/>
    <property type="match status" value="1"/>
</dbReference>
<proteinExistence type="predicted"/>